<sequence>MSNLNDLDKSADQLVKDYQKAYLYILDTLEYQVKRGLSENQSRSLLREIQLELKRLDEQAYKWSYDVLPEYYYTALDNIDKDAALLSGVNVIQGGLIVMHKKAIQVASKSLFDDLAKNTQYMSKQAKDIIRYHGKEIVGRQVISGESQRKTKKDLLKALKENGVTSFVDAGQKEWKIDKYTSMAVRTKSRIIHNTGTMNRLFEYQDKYNDNENFDLIQISRHGAADWCRHYEDMVFSISGNHPYYPSVDTLPNYPYQTFHPNCKHVWLSYMPELRGIGETVPKKYQNRTIKDLNKEDYHKRKAM</sequence>
<accession>A0ABR7VQE2</accession>
<reference evidence="1 2" key="1">
    <citation type="submission" date="2020-09" db="EMBL/GenBank/DDBJ databases">
        <title>Draft Genome Sequences of Oil-Oxidizing Bacteria Halomonas titanicae, Marinobacter lutaoensis, and Virgibacillus halodenitrificans Isolated from Highly Saline Environments.</title>
        <authorList>
            <person name="Grouzdev D.S."/>
            <person name="Sokolova D.S."/>
            <person name="Semenova E.M."/>
            <person name="Borzenkov I.A."/>
            <person name="Bidzhieva S.K."/>
            <person name="Poltaraus A.B."/>
            <person name="Nazina T.N."/>
        </authorList>
    </citation>
    <scope>NUCLEOTIDE SEQUENCE [LARGE SCALE GENOMIC DNA]</scope>
    <source>
        <strain evidence="1 2">VKM B-3472D</strain>
    </source>
</reference>
<dbReference type="InterPro" id="IPR009319">
    <property type="entry name" value="Phage_A118_VSP1"/>
</dbReference>
<dbReference type="Pfam" id="PF06152">
    <property type="entry name" value="Phage_min_cap2"/>
    <property type="match status" value="1"/>
</dbReference>
<dbReference type="EMBL" id="JACWEZ010000004">
    <property type="protein sequence ID" value="MBD1222757.1"/>
    <property type="molecule type" value="Genomic_DNA"/>
</dbReference>
<protein>
    <recommendedName>
        <fullName evidence="3">Minor capsid protein</fullName>
    </recommendedName>
</protein>
<keyword evidence="2" id="KW-1185">Reference proteome</keyword>
<proteinExistence type="predicted"/>
<dbReference type="RefSeq" id="WP_189777947.1">
    <property type="nucleotide sequence ID" value="NZ_JACWEZ010000004.1"/>
</dbReference>
<gene>
    <name evidence="1" type="ORF">IC602_09050</name>
</gene>
<evidence type="ECO:0000313" key="2">
    <source>
        <dbReference type="Proteomes" id="UP000621631"/>
    </source>
</evidence>
<dbReference type="Proteomes" id="UP000621631">
    <property type="component" value="Unassembled WGS sequence"/>
</dbReference>
<organism evidence="1 2">
    <name type="scientific">Virgibacillus halodenitrificans</name>
    <name type="common">Bacillus halodenitrificans</name>
    <dbReference type="NCBI Taxonomy" id="1482"/>
    <lineage>
        <taxon>Bacteria</taxon>
        <taxon>Bacillati</taxon>
        <taxon>Bacillota</taxon>
        <taxon>Bacilli</taxon>
        <taxon>Bacillales</taxon>
        <taxon>Bacillaceae</taxon>
        <taxon>Virgibacillus</taxon>
    </lineage>
</organism>
<evidence type="ECO:0000313" key="1">
    <source>
        <dbReference type="EMBL" id="MBD1222757.1"/>
    </source>
</evidence>
<comment type="caution">
    <text evidence="1">The sequence shown here is derived from an EMBL/GenBank/DDBJ whole genome shotgun (WGS) entry which is preliminary data.</text>
</comment>
<evidence type="ECO:0008006" key="3">
    <source>
        <dbReference type="Google" id="ProtNLM"/>
    </source>
</evidence>
<name>A0ABR7VQE2_VIRHA</name>